<dbReference type="EMBL" id="CAJVRM010000099">
    <property type="protein sequence ID" value="CAG8974298.1"/>
    <property type="molecule type" value="Genomic_DNA"/>
</dbReference>
<dbReference type="InterPro" id="IPR031107">
    <property type="entry name" value="Small_HSP"/>
</dbReference>
<dbReference type="InterPro" id="IPR002068">
    <property type="entry name" value="A-crystallin/Hsp20_dom"/>
</dbReference>
<dbReference type="CDD" id="cd06464">
    <property type="entry name" value="ACD_sHsps-like"/>
    <property type="match status" value="1"/>
</dbReference>
<evidence type="ECO:0000313" key="7">
    <source>
        <dbReference type="Proteomes" id="UP000701801"/>
    </source>
</evidence>
<comment type="similarity">
    <text evidence="2 3">Belongs to the small heat shock protein (HSP20) family.</text>
</comment>
<proteinExistence type="inferred from homology"/>
<feature type="domain" description="SHSP" evidence="5">
    <location>
        <begin position="38"/>
        <end position="197"/>
    </location>
</feature>
<evidence type="ECO:0000313" key="6">
    <source>
        <dbReference type="EMBL" id="CAG8974298.1"/>
    </source>
</evidence>
<keyword evidence="7" id="KW-1185">Reference proteome</keyword>
<evidence type="ECO:0000256" key="3">
    <source>
        <dbReference type="RuleBase" id="RU003616"/>
    </source>
</evidence>
<feature type="compositionally biased region" description="Basic and acidic residues" evidence="4">
    <location>
        <begin position="131"/>
        <end position="140"/>
    </location>
</feature>
<keyword evidence="1" id="KW-0346">Stress response</keyword>
<dbReference type="PANTHER" id="PTHR11527">
    <property type="entry name" value="HEAT-SHOCK PROTEIN 20 FAMILY MEMBER"/>
    <property type="match status" value="1"/>
</dbReference>
<dbReference type="AlphaFoldDB" id="A0A9N9LID3"/>
<reference evidence="6" key="1">
    <citation type="submission" date="2021-07" db="EMBL/GenBank/DDBJ databases">
        <authorList>
            <person name="Durling M."/>
        </authorList>
    </citation>
    <scope>NUCLEOTIDE SEQUENCE</scope>
</reference>
<feature type="region of interest" description="Disordered" evidence="4">
    <location>
        <begin position="107"/>
        <end position="140"/>
    </location>
</feature>
<name>A0A9N9LID3_9HELO</name>
<dbReference type="PROSITE" id="PS01031">
    <property type="entry name" value="SHSP"/>
    <property type="match status" value="1"/>
</dbReference>
<protein>
    <recommendedName>
        <fullName evidence="5">SHSP domain-containing protein</fullName>
    </recommendedName>
</protein>
<gene>
    <name evidence="6" type="ORF">HYALB_00011966</name>
</gene>
<accession>A0A9N9LID3</accession>
<sequence>MSLFPRSYYASEPSFTPLFRLLDQFDNHYTGGSGSGKQSLMSFQPKFDLKENESNYELHGELPGVAQKDINIEFTDAQTLTVHGRTERHYESGTPPAGFIEGSASTKSIENGKHQPTFEDVPEGKSSNNEVTKKTEEPKKEKSKYWVSECSVGEFSRSFGFPGHVDQDGVKASLKDGILTVIVPKAKKPTGRKIAIE</sequence>
<comment type="caution">
    <text evidence="6">The sequence shown here is derived from an EMBL/GenBank/DDBJ whole genome shotgun (WGS) entry which is preliminary data.</text>
</comment>
<evidence type="ECO:0000256" key="2">
    <source>
        <dbReference type="PROSITE-ProRule" id="PRU00285"/>
    </source>
</evidence>
<dbReference type="InterPro" id="IPR008978">
    <property type="entry name" value="HSP20-like_chaperone"/>
</dbReference>
<dbReference type="OrthoDB" id="1431247at2759"/>
<evidence type="ECO:0000256" key="1">
    <source>
        <dbReference type="ARBA" id="ARBA00023016"/>
    </source>
</evidence>
<dbReference type="Pfam" id="PF00011">
    <property type="entry name" value="HSP20"/>
    <property type="match status" value="1"/>
</dbReference>
<evidence type="ECO:0000256" key="4">
    <source>
        <dbReference type="SAM" id="MobiDB-lite"/>
    </source>
</evidence>
<dbReference type="SUPFAM" id="SSF49764">
    <property type="entry name" value="HSP20-like chaperones"/>
    <property type="match status" value="1"/>
</dbReference>
<organism evidence="6 7">
    <name type="scientific">Hymenoscyphus albidus</name>
    <dbReference type="NCBI Taxonomy" id="595503"/>
    <lineage>
        <taxon>Eukaryota</taxon>
        <taxon>Fungi</taxon>
        <taxon>Dikarya</taxon>
        <taxon>Ascomycota</taxon>
        <taxon>Pezizomycotina</taxon>
        <taxon>Leotiomycetes</taxon>
        <taxon>Helotiales</taxon>
        <taxon>Helotiaceae</taxon>
        <taxon>Hymenoscyphus</taxon>
    </lineage>
</organism>
<dbReference type="Proteomes" id="UP000701801">
    <property type="component" value="Unassembled WGS sequence"/>
</dbReference>
<dbReference type="Gene3D" id="2.60.40.790">
    <property type="match status" value="1"/>
</dbReference>
<evidence type="ECO:0000259" key="5">
    <source>
        <dbReference type="PROSITE" id="PS01031"/>
    </source>
</evidence>